<dbReference type="InterPro" id="IPR036291">
    <property type="entry name" value="NAD(P)-bd_dom_sf"/>
</dbReference>
<dbReference type="InterPro" id="IPR011147">
    <property type="entry name" value="Bifunc_Aspkin/hSer_DH"/>
</dbReference>
<sequence length="365" mass="39329">MIQDVFIIGATGNVGSTLVRQIIERRDADAKLHNNPTRIVGLASNKSLAYSSRGIGPKEALSFSAGAIVGKPLPLPEILSLALGGGHENLAFVDVTALKDEMLGFHKKVIGKTGFTIVTANKNPLAYSDNDTFQRLVREVPRYGFRCSVMAGAEAVSLMLDLRDLNDELVSLAGCFSGTLNFITSELQRGERFSKSVRSAVSLGYSEPNPADDLSGEDVAKKMLILVRSAGFEAEMGDVELKPFVPKEVLGADQKEEFLKALEKLDPDFSGRALRVRQKGSVLRYVARAENSEGGISMRVGLEEIQEKSPLGHLDGTSNKIVAVTRTYTAGNPYVVEAPGAGPEVTAQNIRRDLLAQIGSRVLRA</sequence>
<name>A0A8T3YNY3_9ARCH</name>
<dbReference type="InterPro" id="IPR001342">
    <property type="entry name" value="HDH_cat"/>
</dbReference>
<evidence type="ECO:0000256" key="2">
    <source>
        <dbReference type="ARBA" id="ARBA00022857"/>
    </source>
</evidence>
<dbReference type="InterPro" id="IPR019811">
    <property type="entry name" value="HDH_CS"/>
</dbReference>
<dbReference type="PROSITE" id="PS01042">
    <property type="entry name" value="HOMOSER_DHGENASE"/>
    <property type="match status" value="1"/>
</dbReference>
<dbReference type="GO" id="GO:0009067">
    <property type="term" value="P:aspartate family amino acid biosynthetic process"/>
    <property type="evidence" value="ECO:0007669"/>
    <property type="project" value="InterPro"/>
</dbReference>
<dbReference type="PANTHER" id="PTHR43070:SF3">
    <property type="entry name" value="HOMOSERINE DEHYDROGENASE"/>
    <property type="match status" value="1"/>
</dbReference>
<feature type="domain" description="Homoserine dehydrogenase catalytic" evidence="4">
    <location>
        <begin position="161"/>
        <end position="355"/>
    </location>
</feature>
<dbReference type="Gene3D" id="3.30.360.10">
    <property type="entry name" value="Dihydrodipicolinate Reductase, domain 2"/>
    <property type="match status" value="1"/>
</dbReference>
<dbReference type="GO" id="GO:0004412">
    <property type="term" value="F:homoserine dehydrogenase activity"/>
    <property type="evidence" value="ECO:0007669"/>
    <property type="project" value="UniProtKB-EC"/>
</dbReference>
<dbReference type="Gene3D" id="3.40.50.720">
    <property type="entry name" value="NAD(P)-binding Rossmann-like Domain"/>
    <property type="match status" value="1"/>
</dbReference>
<dbReference type="AlphaFoldDB" id="A0A8T3YNY3"/>
<keyword evidence="3" id="KW-0560">Oxidoreductase</keyword>
<evidence type="ECO:0000313" key="6">
    <source>
        <dbReference type="Proteomes" id="UP000732298"/>
    </source>
</evidence>
<dbReference type="Proteomes" id="UP000732298">
    <property type="component" value="Unassembled WGS sequence"/>
</dbReference>
<gene>
    <name evidence="5" type="ORF">HY544_00325</name>
</gene>
<evidence type="ECO:0000313" key="5">
    <source>
        <dbReference type="EMBL" id="MBI4209939.1"/>
    </source>
</evidence>
<organism evidence="5 6">
    <name type="scientific">Candidatus Iainarchaeum sp</name>
    <dbReference type="NCBI Taxonomy" id="3101447"/>
    <lineage>
        <taxon>Archaea</taxon>
        <taxon>Candidatus Iainarchaeota</taxon>
        <taxon>Candidatus Iainarchaeia</taxon>
        <taxon>Candidatus Iainarchaeales</taxon>
        <taxon>Candidatus Iainarchaeaceae</taxon>
        <taxon>Candidatus Iainarchaeum</taxon>
    </lineage>
</organism>
<dbReference type="SUPFAM" id="SSF51735">
    <property type="entry name" value="NAD(P)-binding Rossmann-fold domains"/>
    <property type="match status" value="1"/>
</dbReference>
<comment type="caution">
    <text evidence="5">The sequence shown here is derived from an EMBL/GenBank/DDBJ whole genome shotgun (WGS) entry which is preliminary data.</text>
</comment>
<proteinExistence type="predicted"/>
<keyword evidence="2" id="KW-0521">NADP</keyword>
<dbReference type="PANTHER" id="PTHR43070">
    <property type="match status" value="1"/>
</dbReference>
<accession>A0A8T3YNY3</accession>
<dbReference type="EMBL" id="JACQPB010000002">
    <property type="protein sequence ID" value="MBI4209939.1"/>
    <property type="molecule type" value="Genomic_DNA"/>
</dbReference>
<protein>
    <recommendedName>
        <fullName evidence="1">homoserine dehydrogenase</fullName>
        <ecNumber evidence="1">1.1.1.3</ecNumber>
    </recommendedName>
</protein>
<dbReference type="EC" id="1.1.1.3" evidence="1"/>
<reference evidence="5" key="1">
    <citation type="submission" date="2020-07" db="EMBL/GenBank/DDBJ databases">
        <title>Huge and variable diversity of episymbiotic CPR bacteria and DPANN archaea in groundwater ecosystems.</title>
        <authorList>
            <person name="He C.Y."/>
            <person name="Keren R."/>
            <person name="Whittaker M."/>
            <person name="Farag I.F."/>
            <person name="Doudna J."/>
            <person name="Cate J.H.D."/>
            <person name="Banfield J.F."/>
        </authorList>
    </citation>
    <scope>NUCLEOTIDE SEQUENCE</scope>
    <source>
        <strain evidence="5">NC_groundwater_1296_Ag_S-0.2um_52_80</strain>
    </source>
</reference>
<evidence type="ECO:0000256" key="3">
    <source>
        <dbReference type="ARBA" id="ARBA00023002"/>
    </source>
</evidence>
<evidence type="ECO:0000256" key="1">
    <source>
        <dbReference type="ARBA" id="ARBA00013213"/>
    </source>
</evidence>
<dbReference type="SUPFAM" id="SSF55347">
    <property type="entry name" value="Glyceraldehyde-3-phosphate dehydrogenase-like, C-terminal domain"/>
    <property type="match status" value="1"/>
</dbReference>
<dbReference type="Pfam" id="PF00742">
    <property type="entry name" value="Homoserine_dh"/>
    <property type="match status" value="1"/>
</dbReference>
<evidence type="ECO:0000259" key="4">
    <source>
        <dbReference type="Pfam" id="PF00742"/>
    </source>
</evidence>